<evidence type="ECO:0000313" key="4">
    <source>
        <dbReference type="EMBL" id="GGB45365.1"/>
    </source>
</evidence>
<feature type="region of interest" description="Disordered" evidence="1">
    <location>
        <begin position="159"/>
        <end position="183"/>
    </location>
</feature>
<sequence length="532" mass="55633">MRAIDPFLRGLSLAPDRPALIDAKAPDQPVSYAALGTMVEALAGWLAGVALAGGGEAPGRVAVLSPNAARGFAVVLSCLRAGITWVPINARNALDENLFIMNQAKVSVLAVADAFADDLPRILAAVPGITAVLMLGDAPPPAGGGGLVVAVADGVLADPPPPAPDPVHDPDRVSSVLSTGGTTGRPKGVVWTDRMWEALTLSIWAHMPMTDGAPPVHLVAAPMTHAAGVIAVPLLAGGATTVILPRADPQAIMAAIARHRVTHLFLPPTVIYMILADAEARRHDTSSLRYLIYSAAPMAPDKLADAMALFGPVLVQGYGQAEIPLMGTFMGAAEHAAALASGNRARLMSAGRPGLASAVSIRDDAGRPVPVGETGEICFRGSLITPGYDGRPDLTAEHRFGDWHRTGDLGFIDAEGYVSIVDRARDMIISGGFNVYSAEVERAILAHPGIRDCAVIGVPHDIWGEAVTAIIEPVSGTGLDLDALSAQLRAELGGVKAPKAIEIWPELPRSPVGKVLKRQIRDTHWKDRLRKI</sequence>
<comment type="caution">
    <text evidence="4">The sequence shown here is derived from an EMBL/GenBank/DDBJ whole genome shotgun (WGS) entry which is preliminary data.</text>
</comment>
<feature type="domain" description="AMP-dependent synthetase/ligase" evidence="2">
    <location>
        <begin position="14"/>
        <end position="388"/>
    </location>
</feature>
<proteinExistence type="predicted"/>
<keyword evidence="5" id="KW-1185">Reference proteome</keyword>
<organism evidence="4 5">
    <name type="scientific">Tistrella bauzanensis</name>
    <dbReference type="NCBI Taxonomy" id="657419"/>
    <lineage>
        <taxon>Bacteria</taxon>
        <taxon>Pseudomonadati</taxon>
        <taxon>Pseudomonadota</taxon>
        <taxon>Alphaproteobacteria</taxon>
        <taxon>Geminicoccales</taxon>
        <taxon>Geminicoccaceae</taxon>
        <taxon>Tistrella</taxon>
    </lineage>
</organism>
<dbReference type="InterPro" id="IPR025110">
    <property type="entry name" value="AMP-bd_C"/>
</dbReference>
<name>A0ABQ1ILZ7_9PROT</name>
<evidence type="ECO:0000256" key="1">
    <source>
        <dbReference type="SAM" id="MobiDB-lite"/>
    </source>
</evidence>
<reference evidence="5" key="1">
    <citation type="journal article" date="2019" name="Int. J. Syst. Evol. Microbiol.">
        <title>The Global Catalogue of Microorganisms (GCM) 10K type strain sequencing project: providing services to taxonomists for standard genome sequencing and annotation.</title>
        <authorList>
            <consortium name="The Broad Institute Genomics Platform"/>
            <consortium name="The Broad Institute Genome Sequencing Center for Infectious Disease"/>
            <person name="Wu L."/>
            <person name="Ma J."/>
        </authorList>
    </citation>
    <scope>NUCLEOTIDE SEQUENCE [LARGE SCALE GENOMIC DNA]</scope>
    <source>
        <strain evidence="5">CGMCC 1.10188</strain>
    </source>
</reference>
<dbReference type="PANTHER" id="PTHR43767">
    <property type="entry name" value="LONG-CHAIN-FATTY-ACID--COA LIGASE"/>
    <property type="match status" value="1"/>
</dbReference>
<evidence type="ECO:0000259" key="2">
    <source>
        <dbReference type="Pfam" id="PF00501"/>
    </source>
</evidence>
<dbReference type="Gene3D" id="3.40.50.12780">
    <property type="entry name" value="N-terminal domain of ligase-like"/>
    <property type="match status" value="1"/>
</dbReference>
<dbReference type="RefSeq" id="WP_188578953.1">
    <property type="nucleotide sequence ID" value="NZ_BMDZ01000032.1"/>
</dbReference>
<feature type="domain" description="AMP-binding enzyme C-terminal" evidence="3">
    <location>
        <begin position="439"/>
        <end position="514"/>
    </location>
</feature>
<evidence type="ECO:0000313" key="5">
    <source>
        <dbReference type="Proteomes" id="UP000603352"/>
    </source>
</evidence>
<dbReference type="SUPFAM" id="SSF56801">
    <property type="entry name" value="Acetyl-CoA synthetase-like"/>
    <property type="match status" value="1"/>
</dbReference>
<dbReference type="Gene3D" id="3.30.300.30">
    <property type="match status" value="1"/>
</dbReference>
<protein>
    <submittedName>
        <fullName evidence="4">O-succinylbenzoate--CoA ligase</fullName>
    </submittedName>
</protein>
<dbReference type="Pfam" id="PF13193">
    <property type="entry name" value="AMP-binding_C"/>
    <property type="match status" value="1"/>
</dbReference>
<dbReference type="InterPro" id="IPR042099">
    <property type="entry name" value="ANL_N_sf"/>
</dbReference>
<dbReference type="EMBL" id="BMDZ01000032">
    <property type="protein sequence ID" value="GGB45365.1"/>
    <property type="molecule type" value="Genomic_DNA"/>
</dbReference>
<accession>A0ABQ1ILZ7</accession>
<dbReference type="Pfam" id="PF00501">
    <property type="entry name" value="AMP-binding"/>
    <property type="match status" value="1"/>
</dbReference>
<dbReference type="PANTHER" id="PTHR43767:SF7">
    <property type="entry name" value="MEDIUM_LONG-CHAIN-FATTY-ACID--COA LIGASE FADD8"/>
    <property type="match status" value="1"/>
</dbReference>
<dbReference type="InterPro" id="IPR050237">
    <property type="entry name" value="ATP-dep_AMP-bd_enzyme"/>
</dbReference>
<dbReference type="GO" id="GO:0016874">
    <property type="term" value="F:ligase activity"/>
    <property type="evidence" value="ECO:0007669"/>
    <property type="project" value="UniProtKB-KW"/>
</dbReference>
<dbReference type="InterPro" id="IPR045851">
    <property type="entry name" value="AMP-bd_C_sf"/>
</dbReference>
<evidence type="ECO:0000259" key="3">
    <source>
        <dbReference type="Pfam" id="PF13193"/>
    </source>
</evidence>
<dbReference type="Proteomes" id="UP000603352">
    <property type="component" value="Unassembled WGS sequence"/>
</dbReference>
<keyword evidence="4" id="KW-0436">Ligase</keyword>
<gene>
    <name evidence="4" type="ORF">GCM10011505_28270</name>
</gene>
<dbReference type="InterPro" id="IPR000873">
    <property type="entry name" value="AMP-dep_synth/lig_dom"/>
</dbReference>